<accession>V2Q043</accession>
<dbReference type="RefSeq" id="WP_023275808.1">
    <property type="nucleotide sequence ID" value="NZ_CP097562.1"/>
</dbReference>
<reference evidence="4" key="2">
    <citation type="submission" date="2022-05" db="EMBL/GenBank/DDBJ databases">
        <authorList>
            <person name="Proctor A.L."/>
            <person name="Phillips G.J."/>
            <person name="Wannemuehler M.J."/>
        </authorList>
    </citation>
    <scope>NUCLEOTIDE SEQUENCE</scope>
    <source>
        <strain evidence="4">ASF457</strain>
    </source>
</reference>
<evidence type="ECO:0000256" key="3">
    <source>
        <dbReference type="ARBA" id="ARBA00023125"/>
    </source>
</evidence>
<organism evidence="4 5">
    <name type="scientific">Mucispirillum schaedleri ASF457</name>
    <dbReference type="NCBI Taxonomy" id="1379858"/>
    <lineage>
        <taxon>Bacteria</taxon>
        <taxon>Pseudomonadati</taxon>
        <taxon>Deferribacterota</taxon>
        <taxon>Deferribacteres</taxon>
        <taxon>Deferribacterales</taxon>
        <taxon>Mucispirillaceae</taxon>
        <taxon>Mucispirillum</taxon>
    </lineage>
</organism>
<dbReference type="CDD" id="cd17268">
    <property type="entry name" value="RMtype1_S_Ara36733I_TRD1-CR1_like"/>
    <property type="match status" value="1"/>
</dbReference>
<evidence type="ECO:0000256" key="2">
    <source>
        <dbReference type="ARBA" id="ARBA00022747"/>
    </source>
</evidence>
<sequence length="399" mass="46016">MANKIDIPNGWEVKKLGEIGNFLKGKGIKKDELCDNGLPCVIYGQIYTSYDFYTDKFTSFIPINLKPYTTEIYQNDILFTGSGETKEEIGKSIAYIGKEYAYAGGDIIILRQDKIISIFITYYLNSIGRKQLNRLGQGDSVVHIYKSILESVKIPVPPLAEQEKIAEILSLWDKAIEHTKELIAYKEKQKKGLMQNLLTGKKRLHGWTDDWKNIELGEVLTERNIYAEKNGKYHHVSLTKYGIIQKNDKYDRDYLVTKQGKEYKITRKDDICYNPANLKFGVICKNNYGVGIFSPIYITFEVNSDYNTDFIAFVLTQQSFIDKIRRYEEGTVYERKAVKPKDFLLGRILIPTLFNEQKAIADILLKADKEIELLNKQLELYTEQKKGLMQNLLTGRVKV</sequence>
<dbReference type="PANTHER" id="PTHR30408">
    <property type="entry name" value="TYPE-1 RESTRICTION ENZYME ECOKI SPECIFICITY PROTEIN"/>
    <property type="match status" value="1"/>
</dbReference>
<reference evidence="4" key="1">
    <citation type="journal article" date="2014" name="Genome Announc.">
        <title>Draft genome sequences of the altered schaedler flora, a defined bacterial community from gnotobiotic mice.</title>
        <authorList>
            <person name="Wannemuehler M.J."/>
            <person name="Overstreet A.M."/>
            <person name="Ward D.V."/>
            <person name="Phillips G.J."/>
        </authorList>
    </citation>
    <scope>NUCLEOTIDE SEQUENCE</scope>
    <source>
        <strain evidence="4">ASF457</strain>
    </source>
</reference>
<dbReference type="SUPFAM" id="SSF116734">
    <property type="entry name" value="DNA methylase specificity domain"/>
    <property type="match status" value="2"/>
</dbReference>
<evidence type="ECO:0000313" key="4">
    <source>
        <dbReference type="EMBL" id="USF24426.1"/>
    </source>
</evidence>
<dbReference type="GO" id="GO:0009307">
    <property type="term" value="P:DNA restriction-modification system"/>
    <property type="evidence" value="ECO:0007669"/>
    <property type="project" value="UniProtKB-KW"/>
</dbReference>
<comment type="similarity">
    <text evidence="1">Belongs to the type-I restriction system S methylase family.</text>
</comment>
<dbReference type="InterPro" id="IPR052021">
    <property type="entry name" value="Type-I_RS_S_subunit"/>
</dbReference>
<dbReference type="REBASE" id="86327">
    <property type="entry name" value="S.Msc457ORF964P"/>
</dbReference>
<evidence type="ECO:0000313" key="5">
    <source>
        <dbReference type="Proteomes" id="UP000017429"/>
    </source>
</evidence>
<keyword evidence="5" id="KW-1185">Reference proteome</keyword>
<dbReference type="PANTHER" id="PTHR30408:SF12">
    <property type="entry name" value="TYPE I RESTRICTION ENZYME MJAVIII SPECIFICITY SUBUNIT"/>
    <property type="match status" value="1"/>
</dbReference>
<name>V2Q043_9BACT</name>
<dbReference type="Pfam" id="PF01420">
    <property type="entry name" value="Methylase_S"/>
    <property type="match status" value="2"/>
</dbReference>
<keyword evidence="2" id="KW-0680">Restriction system</keyword>
<evidence type="ECO:0000256" key="1">
    <source>
        <dbReference type="ARBA" id="ARBA00010923"/>
    </source>
</evidence>
<dbReference type="EMBL" id="CP097562">
    <property type="protein sequence ID" value="USF24426.1"/>
    <property type="molecule type" value="Genomic_DNA"/>
</dbReference>
<dbReference type="Proteomes" id="UP000017429">
    <property type="component" value="Chromosome"/>
</dbReference>
<dbReference type="AlphaFoldDB" id="V2Q043"/>
<dbReference type="GO" id="GO:0003677">
    <property type="term" value="F:DNA binding"/>
    <property type="evidence" value="ECO:0007669"/>
    <property type="project" value="UniProtKB-KW"/>
</dbReference>
<dbReference type="Gene3D" id="1.10.287.1120">
    <property type="entry name" value="Bipartite methylase S protein"/>
    <property type="match status" value="1"/>
</dbReference>
<reference evidence="4" key="3">
    <citation type="submission" date="2022-06" db="EMBL/GenBank/DDBJ databases">
        <title>Resources to Facilitate Use of the Altered Schaedler Flora (ASF) Mouse Model to Study Microbiome Function.</title>
        <authorList>
            <person name="Proctor A."/>
            <person name="Parvinroo S."/>
            <person name="Richie T."/>
            <person name="Jia X."/>
            <person name="Lee S.T.M."/>
            <person name="Karp P.D."/>
            <person name="Paley S."/>
            <person name="Kostic A.D."/>
            <person name="Pierre J.F."/>
            <person name="Wannemuehler M.J."/>
            <person name="Phillips G.J."/>
        </authorList>
    </citation>
    <scope>NUCLEOTIDE SEQUENCE</scope>
    <source>
        <strain evidence="4">ASF457</strain>
    </source>
</reference>
<dbReference type="eggNOG" id="COG0732">
    <property type="taxonomic scope" value="Bacteria"/>
</dbReference>
<dbReference type="OrthoDB" id="512700at2"/>
<keyword evidence="3" id="KW-0238">DNA-binding</keyword>
<dbReference type="KEGG" id="msch:N508_001512"/>
<dbReference type="InterPro" id="IPR044946">
    <property type="entry name" value="Restrct_endonuc_typeI_TRD_sf"/>
</dbReference>
<protein>
    <submittedName>
        <fullName evidence="4">Uncharacterized protein</fullName>
    </submittedName>
</protein>
<proteinExistence type="inferred from homology"/>
<dbReference type="InterPro" id="IPR000055">
    <property type="entry name" value="Restrct_endonuc_typeI_TRD"/>
</dbReference>
<gene>
    <name evidence="4" type="ORF">N508_001512</name>
</gene>
<dbReference type="Gene3D" id="3.90.220.20">
    <property type="entry name" value="DNA methylase specificity domains"/>
    <property type="match status" value="2"/>
</dbReference>